<proteinExistence type="predicted"/>
<dbReference type="SMART" id="SM00530">
    <property type="entry name" value="HTH_XRE"/>
    <property type="match status" value="1"/>
</dbReference>
<dbReference type="Gene3D" id="1.10.260.40">
    <property type="entry name" value="lambda repressor-like DNA-binding domains"/>
    <property type="match status" value="1"/>
</dbReference>
<dbReference type="InterPro" id="IPR038402">
    <property type="entry name" value="PvuII_sf"/>
</dbReference>
<dbReference type="InterPro" id="IPR015306">
    <property type="entry name" value="Restrct_endonuc_II_PvuII"/>
</dbReference>
<evidence type="ECO:0000256" key="3">
    <source>
        <dbReference type="ARBA" id="ARBA00023163"/>
    </source>
</evidence>
<dbReference type="EMBL" id="AP019377">
    <property type="protein sequence ID" value="BBH92197.1"/>
    <property type="molecule type" value="Genomic_DNA"/>
</dbReference>
<evidence type="ECO:0000259" key="5">
    <source>
        <dbReference type="PROSITE" id="PS50943"/>
    </source>
</evidence>
<feature type="domain" description="HTH cro/C1-type" evidence="5">
    <location>
        <begin position="14"/>
        <end position="68"/>
    </location>
</feature>
<dbReference type="GO" id="GO:0003677">
    <property type="term" value="F:DNA binding"/>
    <property type="evidence" value="ECO:0007669"/>
    <property type="project" value="UniProtKB-KW"/>
</dbReference>
<reference evidence="6" key="1">
    <citation type="submission" date="2018-12" db="EMBL/GenBank/DDBJ databases">
        <title>Novel natural products biosynthetic potential of the class Ktedonobacteria.</title>
        <authorList>
            <person name="Zheng Y."/>
            <person name="Saitou A."/>
            <person name="Wang C.M."/>
            <person name="Toyoda A."/>
            <person name="Minakuchi Y."/>
            <person name="Sekiguchi Y."/>
            <person name="Ueda K."/>
            <person name="Takano H."/>
            <person name="Sakai Y."/>
            <person name="Yokota A."/>
            <person name="Yabe S."/>
        </authorList>
    </citation>
    <scope>NUCLEOTIDE SEQUENCE</scope>
    <source>
        <strain evidence="6">A3-2</strain>
    </source>
</reference>
<accession>A0A455SUZ1</accession>
<dbReference type="PANTHER" id="PTHR46797">
    <property type="entry name" value="HTH-TYPE TRANSCRIPTIONAL REGULATOR"/>
    <property type="match status" value="1"/>
</dbReference>
<dbReference type="REBASE" id="310666">
    <property type="entry name" value="TspA32ORF3980P"/>
</dbReference>
<evidence type="ECO:0000256" key="4">
    <source>
        <dbReference type="SAM" id="MobiDB-lite"/>
    </source>
</evidence>
<dbReference type="InterPro" id="IPR001387">
    <property type="entry name" value="Cro/C1-type_HTH"/>
</dbReference>
<dbReference type="InterPro" id="IPR011335">
    <property type="entry name" value="Restrct_endonuc-II-like"/>
</dbReference>
<dbReference type="PANTHER" id="PTHR46797:SF23">
    <property type="entry name" value="HTH-TYPE TRANSCRIPTIONAL REGULATOR SUTR"/>
    <property type="match status" value="1"/>
</dbReference>
<feature type="compositionally biased region" description="Low complexity" evidence="4">
    <location>
        <begin position="81"/>
        <end position="92"/>
    </location>
</feature>
<protein>
    <recommendedName>
        <fullName evidence="5">HTH cro/C1-type domain-containing protein</fullName>
    </recommendedName>
</protein>
<dbReference type="SUPFAM" id="SSF47413">
    <property type="entry name" value="lambda repressor-like DNA-binding domains"/>
    <property type="match status" value="1"/>
</dbReference>
<gene>
    <name evidence="6" type="ORF">KTA_03960</name>
</gene>
<dbReference type="CDD" id="cd00093">
    <property type="entry name" value="HTH_XRE"/>
    <property type="match status" value="1"/>
</dbReference>
<dbReference type="GO" id="GO:0005829">
    <property type="term" value="C:cytosol"/>
    <property type="evidence" value="ECO:0007669"/>
    <property type="project" value="TreeGrafter"/>
</dbReference>
<evidence type="ECO:0000313" key="6">
    <source>
        <dbReference type="EMBL" id="BBH92197.1"/>
    </source>
</evidence>
<organism evidence="6">
    <name type="scientific">Thermogemmatispora argillosa</name>
    <dbReference type="NCBI Taxonomy" id="2045280"/>
    <lineage>
        <taxon>Bacteria</taxon>
        <taxon>Bacillati</taxon>
        <taxon>Chloroflexota</taxon>
        <taxon>Ktedonobacteria</taxon>
        <taxon>Thermogemmatisporales</taxon>
        <taxon>Thermogemmatisporaceae</taxon>
        <taxon>Thermogemmatispora</taxon>
    </lineage>
</organism>
<dbReference type="PROSITE" id="PS50943">
    <property type="entry name" value="HTH_CROC1"/>
    <property type="match status" value="1"/>
</dbReference>
<dbReference type="Pfam" id="PF09225">
    <property type="entry name" value="Endonuc-PvuII"/>
    <property type="match status" value="1"/>
</dbReference>
<dbReference type="InterPro" id="IPR050807">
    <property type="entry name" value="TransReg_Diox_bact_type"/>
</dbReference>
<keyword evidence="1" id="KW-0805">Transcription regulation</keyword>
<name>A0A455SUZ1_9CHLR</name>
<keyword evidence="3" id="KW-0804">Transcription</keyword>
<dbReference type="SUPFAM" id="SSF52980">
    <property type="entry name" value="Restriction endonuclease-like"/>
    <property type="match status" value="1"/>
</dbReference>
<keyword evidence="2" id="KW-0238">DNA-binding</keyword>
<evidence type="ECO:0000256" key="2">
    <source>
        <dbReference type="ARBA" id="ARBA00023125"/>
    </source>
</evidence>
<feature type="region of interest" description="Disordered" evidence="4">
    <location>
        <begin position="81"/>
        <end position="107"/>
    </location>
</feature>
<dbReference type="Pfam" id="PF01381">
    <property type="entry name" value="HTH_3"/>
    <property type="match status" value="1"/>
</dbReference>
<sequence length="168" mass="18630">MDERQARLLFGQHLRALRQQRLLTQEQLAERIEKTPEYISLLERGERAPSFDALLLLAQALELPLPALLAFTGQPLSSSLPSPAASLETSLPLPEPAAGSPAKAPAHRQRDLTRFLRAYEQIQDLQELAREYGINDVFQDNGGKVLQMLIILGLRILSGREGNDAIDA</sequence>
<dbReference type="Gene3D" id="3.40.210.10">
    <property type="entry name" value="PVUII Endonuclease, subunit A"/>
    <property type="match status" value="1"/>
</dbReference>
<dbReference type="AlphaFoldDB" id="A0A455SUZ1"/>
<dbReference type="GO" id="GO:0003700">
    <property type="term" value="F:DNA-binding transcription factor activity"/>
    <property type="evidence" value="ECO:0007669"/>
    <property type="project" value="TreeGrafter"/>
</dbReference>
<dbReference type="InterPro" id="IPR010982">
    <property type="entry name" value="Lambda_DNA-bd_dom_sf"/>
</dbReference>
<evidence type="ECO:0000256" key="1">
    <source>
        <dbReference type="ARBA" id="ARBA00023015"/>
    </source>
</evidence>